<dbReference type="SUPFAM" id="SSF55048">
    <property type="entry name" value="Probable ACP-binding domain of malonyl-CoA ACP transacylase"/>
    <property type="match status" value="1"/>
</dbReference>
<feature type="compositionally biased region" description="Polar residues" evidence="5">
    <location>
        <begin position="131"/>
        <end position="141"/>
    </location>
</feature>
<evidence type="ECO:0000256" key="2">
    <source>
        <dbReference type="ARBA" id="ARBA00022679"/>
    </source>
</evidence>
<dbReference type="Gene3D" id="3.40.366.10">
    <property type="entry name" value="Malonyl-Coenzyme A Acyl Carrier Protein, domain 2"/>
    <property type="match status" value="2"/>
</dbReference>
<name>A0A316U8S3_9BASI</name>
<dbReference type="Gene3D" id="3.30.70.250">
    <property type="entry name" value="Malonyl-CoA ACP transacylase, ACP-binding"/>
    <property type="match status" value="1"/>
</dbReference>
<dbReference type="SMART" id="SM00827">
    <property type="entry name" value="PKS_AT"/>
    <property type="match status" value="1"/>
</dbReference>
<sequence>MRAHNAARLAQRPSPASYRLTGKTGSSRPAHAVTASAAAFHSSPTMYDGSDADQPKSGIAAALASGQGNQASSSTPRRDQDEGDNDSALAFGGGASSRGGPSPAPSIADISHADIFIRPQPSPSAHPSSSKFTHSQSTMISGSAGKGAVPGYGKRRAGVPDGTRTTTRERDDEIVRGYEHTYAPSSRSPAALPRHTYFSNSSTSFNAAASAPAPSTSSAGHLHATLKPKKTALIFPGQGSQYVAMCRDIYRSFRSARSVWHLAEEALITPVNPSTSPSADFHHNSFDESSKLSMRHSSLGYIPGSGHDRAESPEQRRIFEEELAKSHIWDEKRARRGRRGWLRDAVFFGDQLDLTRAENAQPSILVATLSILAVLRKEFSLDLVRSKVSFAAGHGSGTYAALVGSGALDMIDAVRLMRHRGLISSQHVYNHPILFPEGCKRPESIYETWAFANAGSGKGAELLEMDEDLALNAGGVPPTSSTTDGQVAAQESKSQGDEQAHNRHRATRRGWKRTQMSGVMVRPGMLPAVLQEVTQIQNDIAASRVAGVSNDEVVEVANINSALQVVLSGTRVGVSVACERLRMKNLGARAVNLPVSGPYHSSLMTGAVLGPALENLPLRDPDPGLRLVSSVDGALLTTAQDIRSDLRGALHKPVRWLDSVDRLRKEGVERFVCLGPGRACAHLLSKELGYRDKIEREKRRRMGGSAAEGPEREYEVWSVATVEDIETLSNVLSRIEIGGAKTEVMDFSADQFPGAGEQQTGHGGRREGGVDRGRLAV</sequence>
<feature type="domain" description="Malonyl-CoA:ACP transacylase (MAT)" evidence="6">
    <location>
        <begin position="234"/>
        <end position="702"/>
    </location>
</feature>
<organism evidence="7 8">
    <name type="scientific">Pseudomicrostroma glucosiphilum</name>
    <dbReference type="NCBI Taxonomy" id="1684307"/>
    <lineage>
        <taxon>Eukaryota</taxon>
        <taxon>Fungi</taxon>
        <taxon>Dikarya</taxon>
        <taxon>Basidiomycota</taxon>
        <taxon>Ustilaginomycotina</taxon>
        <taxon>Exobasidiomycetes</taxon>
        <taxon>Microstromatales</taxon>
        <taxon>Microstromatales incertae sedis</taxon>
        <taxon>Pseudomicrostroma</taxon>
    </lineage>
</organism>
<gene>
    <name evidence="7" type="ORF">BCV69DRAFT_298665</name>
</gene>
<feature type="region of interest" description="Disordered" evidence="5">
    <location>
        <begin position="1"/>
        <end position="195"/>
    </location>
</feature>
<keyword evidence="2" id="KW-0808">Transferase</keyword>
<evidence type="ECO:0000256" key="4">
    <source>
        <dbReference type="ARBA" id="ARBA00048462"/>
    </source>
</evidence>
<keyword evidence="3" id="KW-0012">Acyltransferase</keyword>
<feature type="region of interest" description="Disordered" evidence="5">
    <location>
        <begin position="751"/>
        <end position="777"/>
    </location>
</feature>
<feature type="region of interest" description="Disordered" evidence="5">
    <location>
        <begin position="472"/>
        <end position="510"/>
    </location>
</feature>
<evidence type="ECO:0000256" key="1">
    <source>
        <dbReference type="ARBA" id="ARBA00013258"/>
    </source>
</evidence>
<feature type="compositionally biased region" description="Low complexity" evidence="5">
    <location>
        <begin position="98"/>
        <end position="108"/>
    </location>
</feature>
<dbReference type="Proteomes" id="UP000245942">
    <property type="component" value="Unassembled WGS sequence"/>
</dbReference>
<dbReference type="RefSeq" id="XP_025348021.1">
    <property type="nucleotide sequence ID" value="XM_025494242.1"/>
</dbReference>
<proteinExistence type="predicted"/>
<comment type="catalytic activity">
    <reaction evidence="4">
        <text>holo-[ACP] + malonyl-CoA = malonyl-[ACP] + CoA</text>
        <dbReference type="Rhea" id="RHEA:41792"/>
        <dbReference type="Rhea" id="RHEA-COMP:9623"/>
        <dbReference type="Rhea" id="RHEA-COMP:9685"/>
        <dbReference type="ChEBI" id="CHEBI:57287"/>
        <dbReference type="ChEBI" id="CHEBI:57384"/>
        <dbReference type="ChEBI" id="CHEBI:64479"/>
        <dbReference type="ChEBI" id="CHEBI:78449"/>
        <dbReference type="EC" id="2.3.1.39"/>
    </reaction>
</comment>
<dbReference type="EMBL" id="KZ819326">
    <property type="protein sequence ID" value="PWN20861.1"/>
    <property type="molecule type" value="Genomic_DNA"/>
</dbReference>
<dbReference type="InterPro" id="IPR001227">
    <property type="entry name" value="Ac_transferase_dom_sf"/>
</dbReference>
<dbReference type="InterPro" id="IPR050858">
    <property type="entry name" value="Mal-CoA-ACP_Trans/PKS_FabD"/>
</dbReference>
<protein>
    <recommendedName>
        <fullName evidence="1">[acyl-carrier-protein] S-malonyltransferase</fullName>
        <ecNumber evidence="1">2.3.1.39</ecNumber>
    </recommendedName>
</protein>
<dbReference type="STRING" id="1684307.A0A316U8S3"/>
<evidence type="ECO:0000256" key="3">
    <source>
        <dbReference type="ARBA" id="ARBA00023315"/>
    </source>
</evidence>
<evidence type="ECO:0000313" key="7">
    <source>
        <dbReference type="EMBL" id="PWN20861.1"/>
    </source>
</evidence>
<dbReference type="EC" id="2.3.1.39" evidence="1"/>
<dbReference type="PANTHER" id="PTHR42681:SF1">
    <property type="entry name" value="MALONYL-COA-ACYL CARRIER PROTEIN TRANSACYLASE, MITOCHONDRIAL"/>
    <property type="match status" value="1"/>
</dbReference>
<feature type="compositionally biased region" description="Basic and acidic residues" evidence="5">
    <location>
        <begin position="166"/>
        <end position="179"/>
    </location>
</feature>
<feature type="compositionally biased region" description="Basic and acidic residues" evidence="5">
    <location>
        <begin position="764"/>
        <end position="777"/>
    </location>
</feature>
<feature type="compositionally biased region" description="Polar residues" evidence="5">
    <location>
        <begin position="478"/>
        <end position="493"/>
    </location>
</feature>
<keyword evidence="8" id="KW-1185">Reference proteome</keyword>
<dbReference type="GO" id="GO:0004314">
    <property type="term" value="F:[acyl-carrier-protein] S-malonyltransferase activity"/>
    <property type="evidence" value="ECO:0007669"/>
    <property type="project" value="UniProtKB-EC"/>
</dbReference>
<dbReference type="InterPro" id="IPR016035">
    <property type="entry name" value="Acyl_Trfase/lysoPLipase"/>
</dbReference>
<reference evidence="7 8" key="1">
    <citation type="journal article" date="2018" name="Mol. Biol. Evol.">
        <title>Broad Genomic Sampling Reveals a Smut Pathogenic Ancestry of the Fungal Clade Ustilaginomycotina.</title>
        <authorList>
            <person name="Kijpornyongpan T."/>
            <person name="Mondo S.J."/>
            <person name="Barry K."/>
            <person name="Sandor L."/>
            <person name="Lee J."/>
            <person name="Lipzen A."/>
            <person name="Pangilinan J."/>
            <person name="LaButti K."/>
            <person name="Hainaut M."/>
            <person name="Henrissat B."/>
            <person name="Grigoriev I.V."/>
            <person name="Spatafora J.W."/>
            <person name="Aime M.C."/>
        </authorList>
    </citation>
    <scope>NUCLEOTIDE SEQUENCE [LARGE SCALE GENOMIC DNA]</scope>
    <source>
        <strain evidence="7 8">MCA 4718</strain>
    </source>
</reference>
<dbReference type="GO" id="GO:0006633">
    <property type="term" value="P:fatty acid biosynthetic process"/>
    <property type="evidence" value="ECO:0007669"/>
    <property type="project" value="TreeGrafter"/>
</dbReference>
<dbReference type="GeneID" id="37015976"/>
<feature type="compositionally biased region" description="Low complexity" evidence="5">
    <location>
        <begin position="30"/>
        <end position="43"/>
    </location>
</feature>
<dbReference type="InterPro" id="IPR016036">
    <property type="entry name" value="Malonyl_transacylase_ACP-bd"/>
</dbReference>
<feature type="compositionally biased region" description="Polar residues" evidence="5">
    <location>
        <begin position="66"/>
        <end position="75"/>
    </location>
</feature>
<dbReference type="PANTHER" id="PTHR42681">
    <property type="entry name" value="MALONYL-COA-ACYL CARRIER PROTEIN TRANSACYLASE, MITOCHONDRIAL"/>
    <property type="match status" value="1"/>
</dbReference>
<evidence type="ECO:0000256" key="5">
    <source>
        <dbReference type="SAM" id="MobiDB-lite"/>
    </source>
</evidence>
<accession>A0A316U8S3</accession>
<dbReference type="OrthoDB" id="1929172at2759"/>
<dbReference type="GO" id="GO:0005739">
    <property type="term" value="C:mitochondrion"/>
    <property type="evidence" value="ECO:0007669"/>
    <property type="project" value="TreeGrafter"/>
</dbReference>
<dbReference type="SUPFAM" id="SSF52151">
    <property type="entry name" value="FabD/lysophospholipase-like"/>
    <property type="match status" value="1"/>
</dbReference>
<evidence type="ECO:0000259" key="6">
    <source>
        <dbReference type="SMART" id="SM00827"/>
    </source>
</evidence>
<dbReference type="InterPro" id="IPR014043">
    <property type="entry name" value="Acyl_transferase_dom"/>
</dbReference>
<dbReference type="AlphaFoldDB" id="A0A316U8S3"/>
<evidence type="ECO:0000313" key="8">
    <source>
        <dbReference type="Proteomes" id="UP000245942"/>
    </source>
</evidence>